<dbReference type="AlphaFoldDB" id="A0A7J3MYE6"/>
<comment type="caution">
    <text evidence="2">The sequence shown here is derived from an EMBL/GenBank/DDBJ whole genome shotgun (WGS) entry which is preliminary data.</text>
</comment>
<evidence type="ECO:0008006" key="3">
    <source>
        <dbReference type="Google" id="ProtNLM"/>
    </source>
</evidence>
<gene>
    <name evidence="1" type="ORF">ENT99_00850</name>
    <name evidence="2" type="ORF">ENU64_03960</name>
</gene>
<dbReference type="EMBL" id="DTAU01000017">
    <property type="protein sequence ID" value="HFQ78236.1"/>
    <property type="molecule type" value="Genomic_DNA"/>
</dbReference>
<reference evidence="2" key="1">
    <citation type="journal article" date="2020" name="mSystems">
        <title>Genome- and Community-Level Interaction Insights into Carbon Utilization and Element Cycling Functions of Hydrothermarchaeota in Hydrothermal Sediment.</title>
        <authorList>
            <person name="Zhou Z."/>
            <person name="Liu Y."/>
            <person name="Xu W."/>
            <person name="Pan J."/>
            <person name="Luo Z.H."/>
            <person name="Li M."/>
        </authorList>
    </citation>
    <scope>NUCLEOTIDE SEQUENCE [LARGE SCALE GENOMIC DNA]</scope>
    <source>
        <strain evidence="1">SpSt-629</strain>
        <strain evidence="2">SpSt-688</strain>
    </source>
</reference>
<organism evidence="2">
    <name type="scientific">Ignisphaera aggregans</name>
    <dbReference type="NCBI Taxonomy" id="334771"/>
    <lineage>
        <taxon>Archaea</taxon>
        <taxon>Thermoproteota</taxon>
        <taxon>Thermoprotei</taxon>
        <taxon>Desulfurococcales</taxon>
        <taxon>Desulfurococcaceae</taxon>
        <taxon>Ignisphaera</taxon>
    </lineage>
</organism>
<proteinExistence type="predicted"/>
<evidence type="ECO:0000313" key="2">
    <source>
        <dbReference type="EMBL" id="HGT98564.1"/>
    </source>
</evidence>
<accession>A0A7J3MYE6</accession>
<dbReference type="EMBL" id="DTDH01000120">
    <property type="protein sequence ID" value="HGT98564.1"/>
    <property type="molecule type" value="Genomic_DNA"/>
</dbReference>
<protein>
    <recommendedName>
        <fullName evidence="3">Permease</fullName>
    </recommendedName>
</protein>
<name>A0A7J3MYE6_9CREN</name>
<sequence length="622" mass="71856">MKTRLALYITTYSVKDLLKNNEQLDLLLRFLKDFGFEKVYIENYREGMLLNTDVVSRLADAFEKDFRIAGGVAIGTWGSGMGDNADWWRVLACISDDRNMEIFEKAVVQQAQIFDEIIVDDFWVNWCYSQRDLENFNKMFGLNLSNLSLLKLLQFDEEIQRMWSIYSRNLLESLSKRIVSKARDVNKGIDIVLKVAEWREEFLHRGLDLYAMASIFDGIYVGTESREGTYRYGSLFIIDYIRGIVGNKLRGVWFDSYNGLGIPTTIAPEFFVEQLWYSFLGDVDEITFFQGLEYVSRDREEHVELARNVLHNLRKIEDLVTSSRLGLISIALQIAVRKPYDNYVEDVLGLMGIPITVKRYEDIGQNDMVLVREDHVRYIDIARLIDRGVSVFLTASAVEKIVEGALGIDGYDIIGIDRDSPIIERIIEAIGFTDGRSFYSRSHRKQYVYPLGPVLKTSGKVLVHMYAVDRRGRVYPALYEVNHGNASVFVAPITRYPHNLLYHFPEPVRQAIRDIVYRYVGVKMDFRIQQDEETTLQLNQAEVAEVSNTSVIVYNSKSIAIVNNNMHQHYFDIVVDRSKLNIDRIEGSALGNTVIEKVKERENMIRATVKISRHSFDILKYR</sequence>
<evidence type="ECO:0000313" key="1">
    <source>
        <dbReference type="EMBL" id="HFQ78236.1"/>
    </source>
</evidence>